<sequence>MDEEQEQEILDYDEQPQSDQDMDNKAEGSKPEHVEEGGSGGHDPMSMPPHGTEVFISKVPREATDAQLLAFCEQCGHKVHAIRLPKDPGNPGQNKGYAFAVYTETEGANETLSKLNQAELSDFPGRKVTIVRSEVKNKLFIGNLPRELNKEQILEVLKGDVVGITDMNLMVEKENPSSSNVNRGFGFVEFYNNAAAEQARRKLSSSEYRFRAHTLTVTWAEPKKNDALQEQVKSIYVGNLPENVDESKLKSIFSAYGKISQIVLLKDPNDPSKLRNYGFVHYEERSSALKAIDEAAEGPKPELEGKELTVHMARPQPKDNDGDLPGRSGNSYGGGRGGGEAREAFRLVTAAAEELAVGLGEAVPQDMVLVVGVA</sequence>
<keyword evidence="7" id="KW-1185">Reference proteome</keyword>
<feature type="domain" description="RRM" evidence="5">
    <location>
        <begin position="52"/>
        <end position="135"/>
    </location>
</feature>
<keyword evidence="1" id="KW-0677">Repeat</keyword>
<feature type="compositionally biased region" description="Acidic residues" evidence="4">
    <location>
        <begin position="1"/>
        <end position="16"/>
    </location>
</feature>
<dbReference type="InterPro" id="IPR035979">
    <property type="entry name" value="RBD_domain_sf"/>
</dbReference>
<organism evidence="6 7">
    <name type="scientific">Chlamydomonas eustigma</name>
    <dbReference type="NCBI Taxonomy" id="1157962"/>
    <lineage>
        <taxon>Eukaryota</taxon>
        <taxon>Viridiplantae</taxon>
        <taxon>Chlorophyta</taxon>
        <taxon>core chlorophytes</taxon>
        <taxon>Chlorophyceae</taxon>
        <taxon>CS clade</taxon>
        <taxon>Chlamydomonadales</taxon>
        <taxon>Chlamydomonadaceae</taxon>
        <taxon>Chlamydomonas</taxon>
    </lineage>
</organism>
<gene>
    <name evidence="6" type="ORF">CEUSTIGMA_g4894.t1</name>
</gene>
<dbReference type="SMART" id="SM00360">
    <property type="entry name" value="RRM"/>
    <property type="match status" value="3"/>
</dbReference>
<feature type="region of interest" description="Disordered" evidence="4">
    <location>
        <begin position="313"/>
        <end position="338"/>
    </location>
</feature>
<dbReference type="InterPro" id="IPR002343">
    <property type="entry name" value="Hud_Sxl_RNA"/>
</dbReference>
<reference evidence="6 7" key="1">
    <citation type="submission" date="2017-08" db="EMBL/GenBank/DDBJ databases">
        <title>Acidophilic green algal genome provides insights into adaptation to an acidic environment.</title>
        <authorList>
            <person name="Hirooka S."/>
            <person name="Hirose Y."/>
            <person name="Kanesaki Y."/>
            <person name="Higuchi S."/>
            <person name="Fujiwara T."/>
            <person name="Onuma R."/>
            <person name="Era A."/>
            <person name="Ohbayashi R."/>
            <person name="Uzuka A."/>
            <person name="Nozaki H."/>
            <person name="Yoshikawa H."/>
            <person name="Miyagishima S.Y."/>
        </authorList>
    </citation>
    <scope>NUCLEOTIDE SEQUENCE [LARGE SCALE GENOMIC DNA]</scope>
    <source>
        <strain evidence="6 7">NIES-2499</strain>
    </source>
</reference>
<dbReference type="GO" id="GO:1990904">
    <property type="term" value="C:ribonucleoprotein complex"/>
    <property type="evidence" value="ECO:0007669"/>
    <property type="project" value="InterPro"/>
</dbReference>
<evidence type="ECO:0000256" key="4">
    <source>
        <dbReference type="SAM" id="MobiDB-lite"/>
    </source>
</evidence>
<feature type="domain" description="RRM" evidence="5">
    <location>
        <begin position="233"/>
        <end position="315"/>
    </location>
</feature>
<dbReference type="STRING" id="1157962.A0A250X3V7"/>
<dbReference type="OrthoDB" id="3800936at2759"/>
<dbReference type="Proteomes" id="UP000232323">
    <property type="component" value="Unassembled WGS sequence"/>
</dbReference>
<dbReference type="Pfam" id="PF00076">
    <property type="entry name" value="RRM_1"/>
    <property type="match status" value="3"/>
</dbReference>
<proteinExistence type="predicted"/>
<dbReference type="InterPro" id="IPR000504">
    <property type="entry name" value="RRM_dom"/>
</dbReference>
<dbReference type="EMBL" id="BEGY01000025">
    <property type="protein sequence ID" value="GAX77450.1"/>
    <property type="molecule type" value="Genomic_DNA"/>
</dbReference>
<evidence type="ECO:0000259" key="5">
    <source>
        <dbReference type="PROSITE" id="PS50102"/>
    </source>
</evidence>
<evidence type="ECO:0000313" key="6">
    <source>
        <dbReference type="EMBL" id="GAX77450.1"/>
    </source>
</evidence>
<dbReference type="Gene3D" id="3.30.70.330">
    <property type="match status" value="3"/>
</dbReference>
<dbReference type="AlphaFoldDB" id="A0A250X3V7"/>
<dbReference type="PRINTS" id="PR00961">
    <property type="entry name" value="HUDSXLRNA"/>
</dbReference>
<name>A0A250X3V7_9CHLO</name>
<comment type="caution">
    <text evidence="6">The sequence shown here is derived from an EMBL/GenBank/DDBJ whole genome shotgun (WGS) entry which is preliminary data.</text>
</comment>
<dbReference type="GO" id="GO:0003723">
    <property type="term" value="F:RNA binding"/>
    <property type="evidence" value="ECO:0007669"/>
    <property type="project" value="UniProtKB-UniRule"/>
</dbReference>
<feature type="region of interest" description="Disordered" evidence="4">
    <location>
        <begin position="1"/>
        <end position="52"/>
    </location>
</feature>
<dbReference type="CDD" id="cd00590">
    <property type="entry name" value="RRM_SF"/>
    <property type="match status" value="1"/>
</dbReference>
<dbReference type="InterPro" id="IPR012677">
    <property type="entry name" value="Nucleotide-bd_a/b_plait_sf"/>
</dbReference>
<dbReference type="SUPFAM" id="SSF54928">
    <property type="entry name" value="RNA-binding domain, RBD"/>
    <property type="match status" value="2"/>
</dbReference>
<keyword evidence="2 3" id="KW-0694">RNA-binding</keyword>
<protein>
    <recommendedName>
        <fullName evidence="5">RRM domain-containing protein</fullName>
    </recommendedName>
</protein>
<evidence type="ECO:0000256" key="1">
    <source>
        <dbReference type="ARBA" id="ARBA00022737"/>
    </source>
</evidence>
<evidence type="ECO:0000313" key="7">
    <source>
        <dbReference type="Proteomes" id="UP000232323"/>
    </source>
</evidence>
<evidence type="ECO:0000256" key="2">
    <source>
        <dbReference type="ARBA" id="ARBA00022884"/>
    </source>
</evidence>
<dbReference type="PROSITE" id="PS50102">
    <property type="entry name" value="RRM"/>
    <property type="match status" value="3"/>
</dbReference>
<accession>A0A250X3V7</accession>
<feature type="compositionally biased region" description="Basic and acidic residues" evidence="4">
    <location>
        <begin position="22"/>
        <end position="36"/>
    </location>
</feature>
<dbReference type="PANTHER" id="PTHR21245">
    <property type="entry name" value="HETEROGENEOUS NUCLEAR RIBONUCLEOPROTEIN"/>
    <property type="match status" value="1"/>
</dbReference>
<evidence type="ECO:0000256" key="3">
    <source>
        <dbReference type="PROSITE-ProRule" id="PRU00176"/>
    </source>
</evidence>
<feature type="domain" description="RRM" evidence="5">
    <location>
        <begin position="137"/>
        <end position="222"/>
    </location>
</feature>
<feature type="non-terminal residue" evidence="6">
    <location>
        <position position="374"/>
    </location>
</feature>